<comment type="caution">
    <text evidence="4">The sequence shown here is derived from an EMBL/GenBank/DDBJ whole genome shotgun (WGS) entry which is preliminary data.</text>
</comment>
<proteinExistence type="predicted"/>
<dbReference type="GO" id="GO:0046348">
    <property type="term" value="P:amino sugar catabolic process"/>
    <property type="evidence" value="ECO:0007669"/>
    <property type="project" value="InterPro"/>
</dbReference>
<dbReference type="PROSITE" id="PS51464">
    <property type="entry name" value="SIS"/>
    <property type="match status" value="1"/>
</dbReference>
<dbReference type="CDD" id="cd05007">
    <property type="entry name" value="SIS_Etherase"/>
    <property type="match status" value="1"/>
</dbReference>
<dbReference type="Proteomes" id="UP000295662">
    <property type="component" value="Unassembled WGS sequence"/>
</dbReference>
<dbReference type="InterPro" id="IPR040190">
    <property type="entry name" value="MURQ/GCKR"/>
</dbReference>
<dbReference type="AlphaFoldDB" id="A0A4R7RJJ1"/>
<gene>
    <name evidence="4" type="ORF">EI77_04215</name>
</gene>
<dbReference type="CDD" id="cd24007">
    <property type="entry name" value="ASKHA_NBD_eukNAGK-like"/>
    <property type="match status" value="1"/>
</dbReference>
<dbReference type="PANTHER" id="PTHR10088">
    <property type="entry name" value="GLUCOKINASE REGULATORY PROTEIN"/>
    <property type="match status" value="1"/>
</dbReference>
<dbReference type="RefSeq" id="WP_133797193.1">
    <property type="nucleotide sequence ID" value="NZ_SOCA01000011.1"/>
</dbReference>
<dbReference type="GO" id="GO:0097367">
    <property type="term" value="F:carbohydrate derivative binding"/>
    <property type="evidence" value="ECO:0007669"/>
    <property type="project" value="InterPro"/>
</dbReference>
<dbReference type="Pfam" id="PF22645">
    <property type="entry name" value="GKRP_SIS_N"/>
    <property type="match status" value="1"/>
</dbReference>
<keyword evidence="1" id="KW-0456">Lyase</keyword>
<accession>A0A4R7RJJ1</accession>
<dbReference type="NCBIfam" id="NF003915">
    <property type="entry name" value="PRK05441.1"/>
    <property type="match status" value="1"/>
</dbReference>
<dbReference type="GO" id="GO:0009254">
    <property type="term" value="P:peptidoglycan turnover"/>
    <property type="evidence" value="ECO:0007669"/>
    <property type="project" value="TreeGrafter"/>
</dbReference>
<dbReference type="OrthoDB" id="9813395at2"/>
<dbReference type="SUPFAM" id="SSF53067">
    <property type="entry name" value="Actin-like ATPase domain"/>
    <property type="match status" value="2"/>
</dbReference>
<dbReference type="Gene3D" id="1.10.8.1080">
    <property type="match status" value="1"/>
</dbReference>
<dbReference type="EMBL" id="SOCA01000011">
    <property type="protein sequence ID" value="TDU64327.1"/>
    <property type="molecule type" value="Genomic_DNA"/>
</dbReference>
<evidence type="ECO:0000256" key="2">
    <source>
        <dbReference type="ARBA" id="ARBA00023277"/>
    </source>
</evidence>
<feature type="domain" description="SIS" evidence="3">
    <location>
        <begin position="393"/>
        <end position="564"/>
    </location>
</feature>
<dbReference type="InterPro" id="IPR043129">
    <property type="entry name" value="ATPase_NBD"/>
</dbReference>
<name>A0A4R7RJJ1_9BACT</name>
<dbReference type="InterPro" id="IPR002731">
    <property type="entry name" value="ATPase_BadF"/>
</dbReference>
<dbReference type="Gene3D" id="3.30.420.40">
    <property type="match status" value="2"/>
</dbReference>
<dbReference type="InterPro" id="IPR046348">
    <property type="entry name" value="SIS_dom_sf"/>
</dbReference>
<organism evidence="4 5">
    <name type="scientific">Prosthecobacter fusiformis</name>
    <dbReference type="NCBI Taxonomy" id="48464"/>
    <lineage>
        <taxon>Bacteria</taxon>
        <taxon>Pseudomonadati</taxon>
        <taxon>Verrucomicrobiota</taxon>
        <taxon>Verrucomicrobiia</taxon>
        <taxon>Verrucomicrobiales</taxon>
        <taxon>Verrucomicrobiaceae</taxon>
        <taxon>Prosthecobacter</taxon>
    </lineage>
</organism>
<evidence type="ECO:0000259" key="3">
    <source>
        <dbReference type="PROSITE" id="PS51464"/>
    </source>
</evidence>
<dbReference type="GO" id="GO:0016835">
    <property type="term" value="F:carbon-oxygen lyase activity"/>
    <property type="evidence" value="ECO:0007669"/>
    <property type="project" value="InterPro"/>
</dbReference>
<dbReference type="PROSITE" id="PS01272">
    <property type="entry name" value="GCKR"/>
    <property type="match status" value="1"/>
</dbReference>
<evidence type="ECO:0000256" key="1">
    <source>
        <dbReference type="ARBA" id="ARBA00023239"/>
    </source>
</evidence>
<reference evidence="4 5" key="1">
    <citation type="submission" date="2019-03" db="EMBL/GenBank/DDBJ databases">
        <title>Genomic Encyclopedia of Archaeal and Bacterial Type Strains, Phase II (KMG-II): from individual species to whole genera.</title>
        <authorList>
            <person name="Goeker M."/>
        </authorList>
    </citation>
    <scope>NUCLEOTIDE SEQUENCE [LARGE SCALE GENOMIC DNA]</scope>
    <source>
        <strain evidence="4 5">ATCC 25309</strain>
    </source>
</reference>
<dbReference type="GO" id="GO:0016803">
    <property type="term" value="F:ether hydrolase activity"/>
    <property type="evidence" value="ECO:0007669"/>
    <property type="project" value="TreeGrafter"/>
</dbReference>
<dbReference type="NCBIfam" id="NF009222">
    <property type="entry name" value="PRK12570.1"/>
    <property type="match status" value="1"/>
</dbReference>
<dbReference type="InterPro" id="IPR005488">
    <property type="entry name" value="Etherase_MurQ"/>
</dbReference>
<dbReference type="Pfam" id="PF01869">
    <property type="entry name" value="BcrAD_BadFG"/>
    <property type="match status" value="1"/>
</dbReference>
<dbReference type="InterPro" id="IPR005486">
    <property type="entry name" value="Glucokinase_regulatory_CS"/>
</dbReference>
<dbReference type="Gene3D" id="3.40.50.10490">
    <property type="entry name" value="Glucose-6-phosphate isomerase like protein, domain 1"/>
    <property type="match status" value="1"/>
</dbReference>
<dbReference type="InterPro" id="IPR001347">
    <property type="entry name" value="SIS_dom"/>
</dbReference>
<evidence type="ECO:0000313" key="5">
    <source>
        <dbReference type="Proteomes" id="UP000295662"/>
    </source>
</evidence>
<dbReference type="PANTHER" id="PTHR10088:SF4">
    <property type="entry name" value="GLUCOKINASE REGULATORY PROTEIN"/>
    <property type="match status" value="1"/>
</dbReference>
<protein>
    <submittedName>
        <fullName evidence="4">N-acetylmuramic acid 6-phosphate etherase</fullName>
    </submittedName>
</protein>
<keyword evidence="5" id="KW-1185">Reference proteome</keyword>
<evidence type="ECO:0000313" key="4">
    <source>
        <dbReference type="EMBL" id="TDU64327.1"/>
    </source>
</evidence>
<dbReference type="SUPFAM" id="SSF53697">
    <property type="entry name" value="SIS domain"/>
    <property type="match status" value="1"/>
</dbReference>
<sequence length="618" mass="65637">MTPAPSVTSPVLLGIEGGGTRTTVRLVDGAGTTIKAFHTHPAVLSLMTDRELRWHLRDIASRLPQRPQAIGIGLAGARTAADQERLRRATLRVWPGIPCVATNDLETALAAAPVGKKEIPRVLVLSGTGSCCFGRAPDGRTAKVGGRGHIIGDRGSACDIGLRALRAVMADLDHRGRMGPLGAAILNALMFNDPDQLIPWSVHAPKTEIANLAITVFALAQKKDALAKKILSDSAAMLAEDACACACQLTEDGAPVEFILNGGVMLRNPAFMKDVTRRIRKCWSKARVSPLQGPSVLGAVNLARGVLLNAAPSSTRQTSRVAAQASPALELPASIVDLAVLKDSPTEKRNPRSMTLDRLNVIQGIELMLSEDALIPPAILKEKRAINQVVAQVMLAFENGGRLFYAGAGTSGRLGVLDASEIPPTFRAPREQVQGIIAGGRQALWSAVEGAEDDAQAGATAMTHRQLGPDDVLVGIAASGRTPFVWGAIHEANRRGAFTALLCFNPAMRAAVKKIHDSAWQPQALIIPNVGPEVLTGSTRLKSGTATKLVLNLITTLAMTRTGKVISNLMVDLNPSNVKLRDRALRILVDLTGCTRDAAREALQSTGWQVKDAYLKLK</sequence>
<keyword evidence="2" id="KW-0119">Carbohydrate metabolism</keyword>